<evidence type="ECO:0000313" key="2">
    <source>
        <dbReference type="Proteomes" id="UP000250179"/>
    </source>
</evidence>
<organism evidence="1 2">
    <name type="scientific">Thermococcus profundus</name>
    <dbReference type="NCBI Taxonomy" id="49899"/>
    <lineage>
        <taxon>Archaea</taxon>
        <taxon>Methanobacteriati</taxon>
        <taxon>Methanobacteriota</taxon>
        <taxon>Thermococci</taxon>
        <taxon>Thermococcales</taxon>
        <taxon>Thermococcaceae</taxon>
        <taxon>Thermococcus</taxon>
    </lineage>
</organism>
<keyword evidence="2" id="KW-1185">Reference proteome</keyword>
<keyword evidence="1" id="KW-0614">Plasmid</keyword>
<accession>A0A2Z2MD73</accession>
<proteinExistence type="predicted"/>
<dbReference type="KEGG" id="tprf:A3L09_10685"/>
<dbReference type="EMBL" id="CP014863">
    <property type="protein sequence ID" value="ASJ03816.1"/>
    <property type="molecule type" value="Genomic_DNA"/>
</dbReference>
<evidence type="ECO:0000313" key="1">
    <source>
        <dbReference type="EMBL" id="ASJ03816.1"/>
    </source>
</evidence>
<sequence>MRYLMAKYGRNVELLIKAFALEKKVEFVNRELGPQELGLFADVGLVITPTKTYVYAATAKKLAAKHQLNHKKFKKELMIGGKINYVPVVDEKIGEVSRWYVLETPYVIEAIEEYVNVPPDFSYQVPQITPGPFTKKVLSLLEHYLKLASSRSGEDFQKKNVP</sequence>
<protein>
    <submittedName>
        <fullName evidence="1">Uncharacterized protein</fullName>
    </submittedName>
</protein>
<dbReference type="AlphaFoldDB" id="A0A2Z2MD73"/>
<name>A0A2Z2MD73_THEPR</name>
<geneLocation type="plasmid" evidence="2"/>
<gene>
    <name evidence="1" type="ORF">A3L09_10685</name>
</gene>
<reference evidence="1 2" key="1">
    <citation type="submission" date="2016-03" db="EMBL/GenBank/DDBJ databases">
        <title>Complete genome sequence of Thermococcus profundus strain DT5432.</title>
        <authorList>
            <person name="Oger P.M."/>
        </authorList>
    </citation>
    <scope>NUCLEOTIDE SEQUENCE [LARGE SCALE GENOMIC DNA]</scope>
    <source>
        <strain evidence="1 2">DT 5432</strain>
        <plasmid evidence="2">Plasmid</plasmid>
    </source>
</reference>
<dbReference type="Proteomes" id="UP000250179">
    <property type="component" value="Plasmid unnamed"/>
</dbReference>